<evidence type="ECO:0000256" key="1">
    <source>
        <dbReference type="ARBA" id="ARBA00022741"/>
    </source>
</evidence>
<reference evidence="8" key="1">
    <citation type="submission" date="2013-02" db="EMBL/GenBank/DDBJ databases">
        <authorList>
            <consortium name="The Broad Institute Genome Sequencing Platform"/>
            <person name="Cuomo C."/>
            <person name="Becnel J."/>
            <person name="Sanscrainte N."/>
            <person name="Walker B."/>
            <person name="Young S.K."/>
            <person name="Zeng Q."/>
            <person name="Gargeya S."/>
            <person name="Fitzgerald M."/>
            <person name="Haas B."/>
            <person name="Abouelleil A."/>
            <person name="Alvarado L."/>
            <person name="Arachchi H.M."/>
            <person name="Berlin A.M."/>
            <person name="Chapman S.B."/>
            <person name="Dewar J."/>
            <person name="Goldberg J."/>
            <person name="Griggs A."/>
            <person name="Gujja S."/>
            <person name="Hansen M."/>
            <person name="Howarth C."/>
            <person name="Imamovic A."/>
            <person name="Larimer J."/>
            <person name="McCowan C."/>
            <person name="Murphy C."/>
            <person name="Neiman D."/>
            <person name="Pearson M."/>
            <person name="Priest M."/>
            <person name="Roberts A."/>
            <person name="Saif S."/>
            <person name="Shea T."/>
            <person name="Sisk P."/>
            <person name="Sykes S."/>
            <person name="Wortman J."/>
            <person name="Nusbaum C."/>
            <person name="Birren B."/>
        </authorList>
    </citation>
    <scope>NUCLEOTIDE SEQUENCE [LARGE SCALE GENOMIC DNA]</scope>
    <source>
        <strain evidence="8">PRA339</strain>
    </source>
</reference>
<evidence type="ECO:0000259" key="5">
    <source>
        <dbReference type="PROSITE" id="PS51192"/>
    </source>
</evidence>
<keyword evidence="8" id="KW-1185">Reference proteome</keyword>
<dbReference type="OrthoDB" id="10253254at2759"/>
<keyword evidence="2" id="KW-0378">Hydrolase</keyword>
<dbReference type="InterPro" id="IPR001650">
    <property type="entry name" value="Helicase_C-like"/>
</dbReference>
<dbReference type="SMART" id="SM00487">
    <property type="entry name" value="DEXDc"/>
    <property type="match status" value="1"/>
</dbReference>
<evidence type="ECO:0000259" key="6">
    <source>
        <dbReference type="PROSITE" id="PS51194"/>
    </source>
</evidence>
<dbReference type="SMART" id="SM00847">
    <property type="entry name" value="HA2"/>
    <property type="match status" value="1"/>
</dbReference>
<dbReference type="InterPro" id="IPR025662">
    <property type="entry name" value="Sigma_54_int_dom_ATP-bd_1"/>
</dbReference>
<dbReference type="GO" id="GO:0016787">
    <property type="term" value="F:hydrolase activity"/>
    <property type="evidence" value="ECO:0007669"/>
    <property type="project" value="UniProtKB-KW"/>
</dbReference>
<dbReference type="InterPro" id="IPR014001">
    <property type="entry name" value="Helicase_ATP-bd"/>
</dbReference>
<dbReference type="SMART" id="SM00490">
    <property type="entry name" value="HELICc"/>
    <property type="match status" value="1"/>
</dbReference>
<sequence>MTHSTMETFLENLLETKNKDTITYIMELYKVNKLERISKLIPVDKYNKLLLFLNKEIQHKSEDKKSENKQINESFQNKRLCHAEVRKENAIEININNLIRINKNNLLCIKKESSYTSEIINHKERIIGKCKEDKKYNTIDLNVNDPYFEKKLHNLVNDNQVLIIQGETGTGKTTLVPLALMNYFNKIIITQPRRLAAVSVCNRVRQLLLNKFMHNEEVNAQNIQIQDNYANNYMHEFKEKVNRAVGYKVRFDDQSHAHNKITYCTDGILVQNYNVDYDLLIIDEAHERSLNIDLLLSLYKYFDKKIKLIIMSATIDLSKFIEYFKLETVVNLIKESFSVDTFYLRSKSEDYLNDIEGLIVTLIDNFGKSKINNESKLNNEIASPNKSTSKLISETIKNKLRNSLNVLVFLPGKEEIFTLKERFINYEYFYILHGDMKIEEMNKIYEEKNIKIILSTNIAETSITIQDLDVVVDSGYHNQMYNKNINVRMNQLVRNRITKSMAQQRKGRVGRVKDGLLFRMYSKEEFESLQEYNTPEILISNINSVILKVLSLGINIYSFNFIEDIKREEINKSLISLVNLDLVKNDKITHLGRKVNYLPLEIELGRMFLEAYKYNNELEVTILVSLLSSGSFKLTHYNKKGDFVSMIISFKEWMNNKFSINYLERKDLNKRSFLLSKNIFFQLKKNLLLRSNEDYLSLVRILMIVYNKNICKRIENYYINIYTGIICYIHPNSIEIDSKYVIYDEIIKTKKVYMKNVGELPDEIVNELGL</sequence>
<dbReference type="Proteomes" id="UP000030655">
    <property type="component" value="Unassembled WGS sequence"/>
</dbReference>
<dbReference type="PROSITE" id="PS51194">
    <property type="entry name" value="HELICASE_CTER"/>
    <property type="match status" value="1"/>
</dbReference>
<feature type="domain" description="Helicase ATP-binding" evidence="5">
    <location>
        <begin position="153"/>
        <end position="333"/>
    </location>
</feature>
<dbReference type="InterPro" id="IPR007502">
    <property type="entry name" value="Helicase-assoc_dom"/>
</dbReference>
<name>A0A059EVS1_9MICR</name>
<organism evidence="7 8">
    <name type="scientific">Anncaliia algerae PRA339</name>
    <dbReference type="NCBI Taxonomy" id="1288291"/>
    <lineage>
        <taxon>Eukaryota</taxon>
        <taxon>Fungi</taxon>
        <taxon>Fungi incertae sedis</taxon>
        <taxon>Microsporidia</taxon>
        <taxon>Tubulinosematoidea</taxon>
        <taxon>Tubulinosematidae</taxon>
        <taxon>Anncaliia</taxon>
    </lineage>
</organism>
<dbReference type="PANTHER" id="PTHR18934">
    <property type="entry name" value="ATP-DEPENDENT RNA HELICASE"/>
    <property type="match status" value="1"/>
</dbReference>
<dbReference type="PANTHER" id="PTHR18934:SF99">
    <property type="entry name" value="ATP-DEPENDENT RNA HELICASE DHX37-RELATED"/>
    <property type="match status" value="1"/>
</dbReference>
<evidence type="ECO:0000256" key="2">
    <source>
        <dbReference type="ARBA" id="ARBA00022801"/>
    </source>
</evidence>
<gene>
    <name evidence="7" type="ORF">H312_03523</name>
</gene>
<dbReference type="EMBL" id="KK365379">
    <property type="protein sequence ID" value="KCZ79093.1"/>
    <property type="molecule type" value="Genomic_DNA"/>
</dbReference>
<dbReference type="CDD" id="cd17917">
    <property type="entry name" value="DEXHc_RHA-like"/>
    <property type="match status" value="1"/>
</dbReference>
<dbReference type="AlphaFoldDB" id="A0A059EVS1"/>
<accession>A0A059EVS1</accession>
<dbReference type="InterPro" id="IPR027417">
    <property type="entry name" value="P-loop_NTPase"/>
</dbReference>
<dbReference type="GO" id="GO:0004386">
    <property type="term" value="F:helicase activity"/>
    <property type="evidence" value="ECO:0007669"/>
    <property type="project" value="UniProtKB-KW"/>
</dbReference>
<dbReference type="Gene3D" id="1.20.120.1080">
    <property type="match status" value="1"/>
</dbReference>
<dbReference type="Pfam" id="PF00271">
    <property type="entry name" value="Helicase_C"/>
    <property type="match status" value="1"/>
</dbReference>
<dbReference type="PROSITE" id="PS00675">
    <property type="entry name" value="SIGMA54_INTERACT_1"/>
    <property type="match status" value="1"/>
</dbReference>
<dbReference type="InterPro" id="IPR011545">
    <property type="entry name" value="DEAD/DEAH_box_helicase_dom"/>
</dbReference>
<reference evidence="7 8" key="2">
    <citation type="submission" date="2014-03" db="EMBL/GenBank/DDBJ databases">
        <title>The Genome Sequence of Anncaliia algerae insect isolate PRA339.</title>
        <authorList>
            <consortium name="The Broad Institute Genome Sequencing Platform"/>
            <consortium name="The Broad Institute Genome Sequencing Center for Infectious Disease"/>
            <person name="Cuomo C."/>
            <person name="Becnel J."/>
            <person name="Sanscrainte N."/>
            <person name="Walker B."/>
            <person name="Young S.K."/>
            <person name="Zeng Q."/>
            <person name="Gargeya S."/>
            <person name="Fitzgerald M."/>
            <person name="Haas B."/>
            <person name="Abouelleil A."/>
            <person name="Alvarado L."/>
            <person name="Arachchi H.M."/>
            <person name="Berlin A.M."/>
            <person name="Chapman S.B."/>
            <person name="Dewar J."/>
            <person name="Goldberg J."/>
            <person name="Griggs A."/>
            <person name="Gujja S."/>
            <person name="Hansen M."/>
            <person name="Howarth C."/>
            <person name="Imamovic A."/>
            <person name="Larimer J."/>
            <person name="McCowan C."/>
            <person name="Murphy C."/>
            <person name="Neiman D."/>
            <person name="Pearson M."/>
            <person name="Priest M."/>
            <person name="Roberts A."/>
            <person name="Saif S."/>
            <person name="Shea T."/>
            <person name="Sisk P."/>
            <person name="Sykes S."/>
            <person name="Wortman J."/>
            <person name="Nusbaum C."/>
            <person name="Birren B."/>
        </authorList>
    </citation>
    <scope>NUCLEOTIDE SEQUENCE [LARGE SCALE GENOMIC DNA]</scope>
    <source>
        <strain evidence="7 8">PRA339</strain>
    </source>
</reference>
<evidence type="ECO:0000256" key="4">
    <source>
        <dbReference type="ARBA" id="ARBA00022840"/>
    </source>
</evidence>
<dbReference type="GO" id="GO:0005524">
    <property type="term" value="F:ATP binding"/>
    <property type="evidence" value="ECO:0007669"/>
    <property type="project" value="UniProtKB-KW"/>
</dbReference>
<proteinExistence type="predicted"/>
<dbReference type="PROSITE" id="PS51192">
    <property type="entry name" value="HELICASE_ATP_BIND_1"/>
    <property type="match status" value="1"/>
</dbReference>
<dbReference type="SUPFAM" id="SSF52540">
    <property type="entry name" value="P-loop containing nucleoside triphosphate hydrolases"/>
    <property type="match status" value="1"/>
</dbReference>
<dbReference type="GO" id="GO:0003723">
    <property type="term" value="F:RNA binding"/>
    <property type="evidence" value="ECO:0007669"/>
    <property type="project" value="TreeGrafter"/>
</dbReference>
<keyword evidence="4" id="KW-0067">ATP-binding</keyword>
<dbReference type="VEuPathDB" id="MicrosporidiaDB:H312_03523"/>
<protein>
    <submittedName>
        <fullName evidence="7">Uncharacterized protein</fullName>
    </submittedName>
</protein>
<dbReference type="STRING" id="1288291.A0A059EVS1"/>
<evidence type="ECO:0000256" key="3">
    <source>
        <dbReference type="ARBA" id="ARBA00022806"/>
    </source>
</evidence>
<dbReference type="Gene3D" id="3.40.50.300">
    <property type="entry name" value="P-loop containing nucleotide triphosphate hydrolases"/>
    <property type="match status" value="2"/>
</dbReference>
<feature type="domain" description="Helicase C-terminal" evidence="6">
    <location>
        <begin position="395"/>
        <end position="553"/>
    </location>
</feature>
<keyword evidence="1" id="KW-0547">Nucleotide-binding</keyword>
<keyword evidence="3" id="KW-0347">Helicase</keyword>
<evidence type="ECO:0000313" key="8">
    <source>
        <dbReference type="Proteomes" id="UP000030655"/>
    </source>
</evidence>
<evidence type="ECO:0000313" key="7">
    <source>
        <dbReference type="EMBL" id="KCZ79093.1"/>
    </source>
</evidence>
<dbReference type="HOGENOM" id="CLU_001832_5_11_1"/>
<dbReference type="Pfam" id="PF00270">
    <property type="entry name" value="DEAD"/>
    <property type="match status" value="1"/>
</dbReference>
<dbReference type="CDD" id="cd18791">
    <property type="entry name" value="SF2_C_RHA"/>
    <property type="match status" value="1"/>
</dbReference>